<reference evidence="5 6" key="1">
    <citation type="submission" date="2018-03" db="EMBL/GenBank/DDBJ databases">
        <title>Adhaeribacter sp. HMF7605 Genome sequencing and assembly.</title>
        <authorList>
            <person name="Kang H."/>
            <person name="Kang J."/>
            <person name="Cha I."/>
            <person name="Kim H."/>
            <person name="Joh K."/>
        </authorList>
    </citation>
    <scope>NUCLEOTIDE SEQUENCE [LARGE SCALE GENOMIC DNA]</scope>
    <source>
        <strain evidence="5 6">HMF7605</strain>
    </source>
</reference>
<dbReference type="PANTHER" id="PTHR43042:SF2">
    <property type="entry name" value="SAM-DEPENDENT METHYLTRANSFERASE"/>
    <property type="match status" value="1"/>
</dbReference>
<evidence type="ECO:0000259" key="4">
    <source>
        <dbReference type="Pfam" id="PF10672"/>
    </source>
</evidence>
<dbReference type="AlphaFoldDB" id="A0A2T2YFZ7"/>
<sequence>MYSFLTVSNWPDYELIDSGNFEKLERFGDYILARPEPQAIWDKHLPPSEWERLAQAIFKREKGSTEKGQWQLRRGMAEQWFIKYEYQEMKLRFRLGLSSFKHVGLFPEQDPNWKFIYEAARQLKSKAPKILNLFAYTGAASLAAKAANADVTHLDSVKQVNYWARENMEASNLDQIRWIVEDAMKFARREVKRGNIYQGLILDPPAYGRGPNGEKWQLEDELNELLKLCAQLLDPTDNFFLINLYSLGFSGLILENLISQNFNTHVKANQEVGEIYLQDRGQRKLPLGTFYRFSTVLYNKIDTK</sequence>
<dbReference type="InterPro" id="IPR019614">
    <property type="entry name" value="SAM-dep_methyl-trfase"/>
</dbReference>
<dbReference type="SUPFAM" id="SSF53335">
    <property type="entry name" value="S-adenosyl-L-methionine-dependent methyltransferases"/>
    <property type="match status" value="1"/>
</dbReference>
<evidence type="ECO:0000256" key="3">
    <source>
        <dbReference type="ARBA" id="ARBA00022691"/>
    </source>
</evidence>
<dbReference type="PANTHER" id="PTHR43042">
    <property type="entry name" value="SAM-DEPENDENT METHYLTRANSFERASE"/>
    <property type="match status" value="1"/>
</dbReference>
<name>A0A2T2YFZ7_9BACT</name>
<dbReference type="InterPro" id="IPR029063">
    <property type="entry name" value="SAM-dependent_MTases_sf"/>
</dbReference>
<dbReference type="Gene3D" id="2.60.40.1180">
    <property type="entry name" value="Golgi alpha-mannosidase II"/>
    <property type="match status" value="1"/>
</dbReference>
<protein>
    <submittedName>
        <fullName evidence="5">Oxidoreductase</fullName>
    </submittedName>
</protein>
<dbReference type="OrthoDB" id="9805492at2"/>
<dbReference type="Gene3D" id="3.40.50.150">
    <property type="entry name" value="Vaccinia Virus protein VP39"/>
    <property type="match status" value="1"/>
</dbReference>
<dbReference type="Proteomes" id="UP000240357">
    <property type="component" value="Unassembled WGS sequence"/>
</dbReference>
<dbReference type="GO" id="GO:0032259">
    <property type="term" value="P:methylation"/>
    <property type="evidence" value="ECO:0007669"/>
    <property type="project" value="UniProtKB-KW"/>
</dbReference>
<evidence type="ECO:0000256" key="2">
    <source>
        <dbReference type="ARBA" id="ARBA00022679"/>
    </source>
</evidence>
<gene>
    <name evidence="5" type="ORF">AHMF7605_13380</name>
</gene>
<keyword evidence="6" id="KW-1185">Reference proteome</keyword>
<dbReference type="EMBL" id="PYFT01000001">
    <property type="protein sequence ID" value="PSR54430.1"/>
    <property type="molecule type" value="Genomic_DNA"/>
</dbReference>
<dbReference type="InterPro" id="IPR013780">
    <property type="entry name" value="Glyco_hydro_b"/>
</dbReference>
<keyword evidence="1" id="KW-0489">Methyltransferase</keyword>
<evidence type="ECO:0000256" key="1">
    <source>
        <dbReference type="ARBA" id="ARBA00022603"/>
    </source>
</evidence>
<feature type="domain" description="S-adenosylmethionine-dependent methyltransferase" evidence="4">
    <location>
        <begin position="84"/>
        <end position="237"/>
    </location>
</feature>
<keyword evidence="3" id="KW-0949">S-adenosyl-L-methionine</keyword>
<dbReference type="GO" id="GO:0008168">
    <property type="term" value="F:methyltransferase activity"/>
    <property type="evidence" value="ECO:0007669"/>
    <property type="project" value="UniProtKB-KW"/>
</dbReference>
<dbReference type="RefSeq" id="WP_106930110.1">
    <property type="nucleotide sequence ID" value="NZ_PYFT01000001.1"/>
</dbReference>
<evidence type="ECO:0000313" key="6">
    <source>
        <dbReference type="Proteomes" id="UP000240357"/>
    </source>
</evidence>
<comment type="caution">
    <text evidence="5">The sequence shown here is derived from an EMBL/GenBank/DDBJ whole genome shotgun (WGS) entry which is preliminary data.</text>
</comment>
<organism evidence="5 6">
    <name type="scientific">Adhaeribacter arboris</name>
    <dbReference type="NCBI Taxonomy" id="2072846"/>
    <lineage>
        <taxon>Bacteria</taxon>
        <taxon>Pseudomonadati</taxon>
        <taxon>Bacteroidota</taxon>
        <taxon>Cytophagia</taxon>
        <taxon>Cytophagales</taxon>
        <taxon>Hymenobacteraceae</taxon>
        <taxon>Adhaeribacter</taxon>
    </lineage>
</organism>
<evidence type="ECO:0000313" key="5">
    <source>
        <dbReference type="EMBL" id="PSR54430.1"/>
    </source>
</evidence>
<accession>A0A2T2YFZ7</accession>
<proteinExistence type="predicted"/>
<dbReference type="Pfam" id="PF10672">
    <property type="entry name" value="Methyltrans_SAM"/>
    <property type="match status" value="1"/>
</dbReference>
<keyword evidence="2" id="KW-0808">Transferase</keyword>